<evidence type="ECO:0000313" key="6">
    <source>
        <dbReference type="EMBL" id="TKJ39143.1"/>
    </source>
</evidence>
<protein>
    <submittedName>
        <fullName evidence="6">2-hydroxyglutaryl-CoA dehydratase</fullName>
    </submittedName>
</protein>
<dbReference type="PANTHER" id="PTHR32329:SF2">
    <property type="entry name" value="BIFUNCTIONAL PROTEIN [INCLUDES 2-HYDROXYACYL-COA DEHYDRATASE (N-TER) AND ITS ACTIVATOR DOMAIN (C_TERM)"/>
    <property type="match status" value="1"/>
</dbReference>
<gene>
    <name evidence="6" type="ORF">CEE37_12040</name>
</gene>
<feature type="domain" description="ATPase BadF/BadG/BcrA/BcrD type" evidence="5">
    <location>
        <begin position="12"/>
        <end position="260"/>
    </location>
</feature>
<comment type="caution">
    <text evidence="6">The sequence shown here is derived from an EMBL/GenBank/DDBJ whole genome shotgun (WGS) entry which is preliminary data.</text>
</comment>
<dbReference type="InterPro" id="IPR002731">
    <property type="entry name" value="ATPase_BadF"/>
</dbReference>
<keyword evidence="2" id="KW-0479">Metal-binding</keyword>
<accession>A0A532UW30</accession>
<dbReference type="SUPFAM" id="SSF53067">
    <property type="entry name" value="Actin-like ATPase domain"/>
    <property type="match status" value="1"/>
</dbReference>
<dbReference type="GO" id="GO:0051536">
    <property type="term" value="F:iron-sulfur cluster binding"/>
    <property type="evidence" value="ECO:0007669"/>
    <property type="project" value="UniProtKB-KW"/>
</dbReference>
<dbReference type="GO" id="GO:0046872">
    <property type="term" value="F:metal ion binding"/>
    <property type="evidence" value="ECO:0007669"/>
    <property type="project" value="UniProtKB-KW"/>
</dbReference>
<evidence type="ECO:0000259" key="5">
    <source>
        <dbReference type="Pfam" id="PF01869"/>
    </source>
</evidence>
<proteinExistence type="predicted"/>
<dbReference type="Proteomes" id="UP000319619">
    <property type="component" value="Unassembled WGS sequence"/>
</dbReference>
<name>A0A532UW30_UNCL8</name>
<dbReference type="EMBL" id="NJBN01000008">
    <property type="protein sequence ID" value="TKJ39143.1"/>
    <property type="molecule type" value="Genomic_DNA"/>
</dbReference>
<dbReference type="AlphaFoldDB" id="A0A532UW30"/>
<dbReference type="PANTHER" id="PTHR32329">
    <property type="entry name" value="BIFUNCTIONAL PROTEIN [INCLUDES 2-HYDROXYACYL-COA DEHYDRATASE (N-TER) AND ITS ACTIVATOR DOMAIN (C_TERM)-RELATED"/>
    <property type="match status" value="1"/>
</dbReference>
<dbReference type="Gene3D" id="3.30.420.40">
    <property type="match status" value="2"/>
</dbReference>
<reference evidence="6 7" key="1">
    <citation type="submission" date="2017-06" db="EMBL/GenBank/DDBJ databases">
        <title>Novel microbial phyla capable of carbon fixation and sulfur reduction in deep-sea sediments.</title>
        <authorList>
            <person name="Huang J."/>
            <person name="Baker B."/>
            <person name="Wang Y."/>
        </authorList>
    </citation>
    <scope>NUCLEOTIDE SEQUENCE [LARGE SCALE GENOMIC DNA]</scope>
    <source>
        <strain evidence="6">B3_LCP</strain>
    </source>
</reference>
<comment type="cofactor">
    <cofactor evidence="1">
        <name>[4Fe-4S] cluster</name>
        <dbReference type="ChEBI" id="CHEBI:49883"/>
    </cofactor>
</comment>
<keyword evidence="4" id="KW-0411">Iron-sulfur</keyword>
<dbReference type="InterPro" id="IPR043129">
    <property type="entry name" value="ATPase_NBD"/>
</dbReference>
<evidence type="ECO:0000256" key="4">
    <source>
        <dbReference type="ARBA" id="ARBA00023014"/>
    </source>
</evidence>
<keyword evidence="3" id="KW-0408">Iron</keyword>
<dbReference type="Pfam" id="PF01869">
    <property type="entry name" value="BcrAD_BadFG"/>
    <property type="match status" value="1"/>
</dbReference>
<dbReference type="CDD" id="cd24036">
    <property type="entry name" value="ASKHA_NBD_BcrAD_BadFG_HgdC_HadI"/>
    <property type="match status" value="1"/>
</dbReference>
<evidence type="ECO:0000256" key="2">
    <source>
        <dbReference type="ARBA" id="ARBA00022723"/>
    </source>
</evidence>
<dbReference type="InterPro" id="IPR008275">
    <property type="entry name" value="CoA_E_activase_dom"/>
</dbReference>
<evidence type="ECO:0000313" key="7">
    <source>
        <dbReference type="Proteomes" id="UP000319619"/>
    </source>
</evidence>
<dbReference type="InterPro" id="IPR051805">
    <property type="entry name" value="Dehydratase_Activator_Redct"/>
</dbReference>
<organism evidence="6 7">
    <name type="scientific">candidate division LCP-89 bacterium B3_LCP</name>
    <dbReference type="NCBI Taxonomy" id="2012998"/>
    <lineage>
        <taxon>Bacteria</taxon>
        <taxon>Pseudomonadati</taxon>
        <taxon>Bacteria division LCP-89</taxon>
    </lineage>
</organism>
<evidence type="ECO:0000256" key="3">
    <source>
        <dbReference type="ARBA" id="ARBA00023004"/>
    </source>
</evidence>
<dbReference type="NCBIfam" id="TIGR00241">
    <property type="entry name" value="CoA_E_activ"/>
    <property type="match status" value="1"/>
</dbReference>
<sequence>MPGMKKSGDMTVGIDIGSRTTKALVWNGEEVLSRSMLSTGWTPEKSASVAFEKTLQTAAISPSEVKRTMVTGYGRGSISFADESVTEITAHARGVSYLLPETKTLIDIGGQDSKAIIIDDEALVQDFAMNDRCAAGSGKFLEFLALTMELSVQDFSELAFSSKNPMQISSICTVFAESEVLSMLAEGVAREDVASGVHRSIALRVAQMAHSLHPQVPIAFSGGVARNRCMIREIGVALGGDISVPEMPEYAGALGAAIIARESL</sequence>
<evidence type="ECO:0000256" key="1">
    <source>
        <dbReference type="ARBA" id="ARBA00001966"/>
    </source>
</evidence>